<sequence>MYTITHCAGAQFGSNAADDMPADLSLEDLVGLSDTANLPNGTHGGTHHQDWASSSRSQRIVTPAVPTSLAAQNWQPSPPPAGRGDSNKPTSNNDQHNTRSVPTSQSYQRSVEPHRLPSLPATVRPPRDPSLTRLMYERRRAMHYSSSMRSSPEADLGLESLFVEGSKRASSAIKTTRYRAPKDGRSQRQSAYPHSEGDWIDRS</sequence>
<evidence type="ECO:0000313" key="3">
    <source>
        <dbReference type="Proteomes" id="UP000799302"/>
    </source>
</evidence>
<name>A0A6A6UI27_9PEZI</name>
<feature type="compositionally biased region" description="Polar residues" evidence="1">
    <location>
        <begin position="87"/>
        <end position="109"/>
    </location>
</feature>
<feature type="region of interest" description="Disordered" evidence="1">
    <location>
        <begin position="35"/>
        <end position="131"/>
    </location>
</feature>
<dbReference type="EMBL" id="MU004234">
    <property type="protein sequence ID" value="KAF2670524.1"/>
    <property type="molecule type" value="Genomic_DNA"/>
</dbReference>
<accession>A0A6A6UI27</accession>
<keyword evidence="3" id="KW-1185">Reference proteome</keyword>
<organism evidence="2 3">
    <name type="scientific">Microthyrium microscopicum</name>
    <dbReference type="NCBI Taxonomy" id="703497"/>
    <lineage>
        <taxon>Eukaryota</taxon>
        <taxon>Fungi</taxon>
        <taxon>Dikarya</taxon>
        <taxon>Ascomycota</taxon>
        <taxon>Pezizomycotina</taxon>
        <taxon>Dothideomycetes</taxon>
        <taxon>Dothideomycetes incertae sedis</taxon>
        <taxon>Microthyriales</taxon>
        <taxon>Microthyriaceae</taxon>
        <taxon>Microthyrium</taxon>
    </lineage>
</organism>
<dbReference type="AlphaFoldDB" id="A0A6A6UI27"/>
<dbReference type="Proteomes" id="UP000799302">
    <property type="component" value="Unassembled WGS sequence"/>
</dbReference>
<gene>
    <name evidence="2" type="ORF">BT63DRAFT_240278</name>
</gene>
<proteinExistence type="predicted"/>
<evidence type="ECO:0000256" key="1">
    <source>
        <dbReference type="SAM" id="MobiDB-lite"/>
    </source>
</evidence>
<evidence type="ECO:0000313" key="2">
    <source>
        <dbReference type="EMBL" id="KAF2670524.1"/>
    </source>
</evidence>
<protein>
    <submittedName>
        <fullName evidence="2">Uncharacterized protein</fullName>
    </submittedName>
</protein>
<feature type="region of interest" description="Disordered" evidence="1">
    <location>
        <begin position="164"/>
        <end position="203"/>
    </location>
</feature>
<feature type="compositionally biased region" description="Polar residues" evidence="1">
    <location>
        <begin position="51"/>
        <end position="60"/>
    </location>
</feature>
<reference evidence="2" key="1">
    <citation type="journal article" date="2020" name="Stud. Mycol.">
        <title>101 Dothideomycetes genomes: a test case for predicting lifestyles and emergence of pathogens.</title>
        <authorList>
            <person name="Haridas S."/>
            <person name="Albert R."/>
            <person name="Binder M."/>
            <person name="Bloem J."/>
            <person name="Labutti K."/>
            <person name="Salamov A."/>
            <person name="Andreopoulos B."/>
            <person name="Baker S."/>
            <person name="Barry K."/>
            <person name="Bills G."/>
            <person name="Bluhm B."/>
            <person name="Cannon C."/>
            <person name="Castanera R."/>
            <person name="Culley D."/>
            <person name="Daum C."/>
            <person name="Ezra D."/>
            <person name="Gonzalez J."/>
            <person name="Henrissat B."/>
            <person name="Kuo A."/>
            <person name="Liang C."/>
            <person name="Lipzen A."/>
            <person name="Lutzoni F."/>
            <person name="Magnuson J."/>
            <person name="Mondo S."/>
            <person name="Nolan M."/>
            <person name="Ohm R."/>
            <person name="Pangilinan J."/>
            <person name="Park H.-J."/>
            <person name="Ramirez L."/>
            <person name="Alfaro M."/>
            <person name="Sun H."/>
            <person name="Tritt A."/>
            <person name="Yoshinaga Y."/>
            <person name="Zwiers L.-H."/>
            <person name="Turgeon B."/>
            <person name="Goodwin S."/>
            <person name="Spatafora J."/>
            <person name="Crous P."/>
            <person name="Grigoriev I."/>
        </authorList>
    </citation>
    <scope>NUCLEOTIDE SEQUENCE</scope>
    <source>
        <strain evidence="2">CBS 115976</strain>
    </source>
</reference>